<protein>
    <submittedName>
        <fullName evidence="1">5437_t:CDS:1</fullName>
    </submittedName>
</protein>
<evidence type="ECO:0000313" key="2">
    <source>
        <dbReference type="Proteomes" id="UP000789706"/>
    </source>
</evidence>
<feature type="non-terminal residue" evidence="1">
    <location>
        <position position="1"/>
    </location>
</feature>
<keyword evidence="2" id="KW-1185">Reference proteome</keyword>
<comment type="caution">
    <text evidence="1">The sequence shown here is derived from an EMBL/GenBank/DDBJ whole genome shotgun (WGS) entry which is preliminary data.</text>
</comment>
<evidence type="ECO:0000313" key="1">
    <source>
        <dbReference type="EMBL" id="CAG8624004.1"/>
    </source>
</evidence>
<dbReference type="Proteomes" id="UP000789706">
    <property type="component" value="Unassembled WGS sequence"/>
</dbReference>
<reference evidence="1" key="1">
    <citation type="submission" date="2021-06" db="EMBL/GenBank/DDBJ databases">
        <authorList>
            <person name="Kallberg Y."/>
            <person name="Tangrot J."/>
            <person name="Rosling A."/>
        </authorList>
    </citation>
    <scope>NUCLEOTIDE SEQUENCE</scope>
    <source>
        <strain evidence="1">AZ414A</strain>
    </source>
</reference>
<sequence length="77" mass="8841">LSEKNINISKIEDASEAYSDFLTKEEVNLPFILDEVNAIMHQMNSEIHVREFENAMRDLLKSTVHVVAMDVFANEIC</sequence>
<gene>
    <name evidence="1" type="ORF">DEBURN_LOCUS10486</name>
</gene>
<accession>A0A9N9D5J1</accession>
<proteinExistence type="predicted"/>
<organism evidence="1 2">
    <name type="scientific">Diversispora eburnea</name>
    <dbReference type="NCBI Taxonomy" id="1213867"/>
    <lineage>
        <taxon>Eukaryota</taxon>
        <taxon>Fungi</taxon>
        <taxon>Fungi incertae sedis</taxon>
        <taxon>Mucoromycota</taxon>
        <taxon>Glomeromycotina</taxon>
        <taxon>Glomeromycetes</taxon>
        <taxon>Diversisporales</taxon>
        <taxon>Diversisporaceae</taxon>
        <taxon>Diversispora</taxon>
    </lineage>
</organism>
<dbReference type="AlphaFoldDB" id="A0A9N9D5J1"/>
<feature type="non-terminal residue" evidence="1">
    <location>
        <position position="77"/>
    </location>
</feature>
<dbReference type="EMBL" id="CAJVPK010003162">
    <property type="protein sequence ID" value="CAG8624004.1"/>
    <property type="molecule type" value="Genomic_DNA"/>
</dbReference>
<name>A0A9N9D5J1_9GLOM</name>